<sequence>CIINTKDELITDCHGKYTCSFNVSEEKFGSLQHCEGMGPRTLNLIHICVDEKVFPNYLDPTTEASSTQQKTFHKVWSEKLPELETENSTTVGGNLPKISVSDGK</sequence>
<evidence type="ECO:0000313" key="3">
    <source>
        <dbReference type="WBParaSite" id="nRc.2.0.1.t17741-RA"/>
    </source>
</evidence>
<name>A0A915IV93_ROMCU</name>
<accession>A0A915IV93</accession>
<feature type="region of interest" description="Disordered" evidence="1">
    <location>
        <begin position="83"/>
        <end position="104"/>
    </location>
</feature>
<evidence type="ECO:0000313" key="2">
    <source>
        <dbReference type="Proteomes" id="UP000887565"/>
    </source>
</evidence>
<proteinExistence type="predicted"/>
<evidence type="ECO:0000256" key="1">
    <source>
        <dbReference type="SAM" id="MobiDB-lite"/>
    </source>
</evidence>
<dbReference type="Proteomes" id="UP000887565">
    <property type="component" value="Unplaced"/>
</dbReference>
<dbReference type="WBParaSite" id="nRc.2.0.1.t17741-RA">
    <property type="protein sequence ID" value="nRc.2.0.1.t17741-RA"/>
    <property type="gene ID" value="nRc.2.0.1.g17741"/>
</dbReference>
<keyword evidence="2" id="KW-1185">Reference proteome</keyword>
<protein>
    <submittedName>
        <fullName evidence="3">SUEL-type lectin domain-containing protein</fullName>
    </submittedName>
</protein>
<dbReference type="AlphaFoldDB" id="A0A915IV93"/>
<organism evidence="2 3">
    <name type="scientific">Romanomermis culicivorax</name>
    <name type="common">Nematode worm</name>
    <dbReference type="NCBI Taxonomy" id="13658"/>
    <lineage>
        <taxon>Eukaryota</taxon>
        <taxon>Metazoa</taxon>
        <taxon>Ecdysozoa</taxon>
        <taxon>Nematoda</taxon>
        <taxon>Enoplea</taxon>
        <taxon>Dorylaimia</taxon>
        <taxon>Mermithida</taxon>
        <taxon>Mermithoidea</taxon>
        <taxon>Mermithidae</taxon>
        <taxon>Romanomermis</taxon>
    </lineage>
</organism>
<reference evidence="3" key="1">
    <citation type="submission" date="2022-11" db="UniProtKB">
        <authorList>
            <consortium name="WormBaseParasite"/>
        </authorList>
    </citation>
    <scope>IDENTIFICATION</scope>
</reference>